<organism evidence="2 3">
    <name type="scientific">Spirosoma radiotolerans</name>
    <dbReference type="NCBI Taxonomy" id="1379870"/>
    <lineage>
        <taxon>Bacteria</taxon>
        <taxon>Pseudomonadati</taxon>
        <taxon>Bacteroidota</taxon>
        <taxon>Cytophagia</taxon>
        <taxon>Cytophagales</taxon>
        <taxon>Cytophagaceae</taxon>
        <taxon>Spirosoma</taxon>
    </lineage>
</organism>
<feature type="region of interest" description="Disordered" evidence="1">
    <location>
        <begin position="1"/>
        <end position="21"/>
    </location>
</feature>
<gene>
    <name evidence="2" type="ORF">SD10_03030</name>
</gene>
<dbReference type="PATRIC" id="fig|1379870.5.peg.668"/>
<evidence type="ECO:0000313" key="2">
    <source>
        <dbReference type="EMBL" id="AKD54028.1"/>
    </source>
</evidence>
<evidence type="ECO:0000313" key="3">
    <source>
        <dbReference type="Proteomes" id="UP000033054"/>
    </source>
</evidence>
<dbReference type="RefSeq" id="WP_046375624.1">
    <property type="nucleotide sequence ID" value="NZ_CP010429.1"/>
</dbReference>
<dbReference type="KEGG" id="srd:SD10_03030"/>
<keyword evidence="3" id="KW-1185">Reference proteome</keyword>
<dbReference type="HOGENOM" id="CLU_2958480_0_0_10"/>
<protein>
    <submittedName>
        <fullName evidence="2">Uncharacterized protein</fullName>
    </submittedName>
</protein>
<accession>A0A0E3ZS96</accession>
<name>A0A0E3ZS96_9BACT</name>
<dbReference type="EMBL" id="CP010429">
    <property type="protein sequence ID" value="AKD54028.1"/>
    <property type="molecule type" value="Genomic_DNA"/>
</dbReference>
<dbReference type="AlphaFoldDB" id="A0A0E3ZS96"/>
<evidence type="ECO:0000256" key="1">
    <source>
        <dbReference type="SAM" id="MobiDB-lite"/>
    </source>
</evidence>
<dbReference type="STRING" id="1379870.SD10_03030"/>
<reference evidence="2 3" key="1">
    <citation type="journal article" date="2014" name="Curr. Microbiol.">
        <title>Spirosoma radiotolerans sp. nov., a gamma-radiation-resistant bacterium isolated from gamma ray-irradiated soil.</title>
        <authorList>
            <person name="Lee J.J."/>
            <person name="Srinivasan S."/>
            <person name="Lim S."/>
            <person name="Joe M."/>
            <person name="Im S."/>
            <person name="Bae S.I."/>
            <person name="Park K.R."/>
            <person name="Han J.H."/>
            <person name="Park S.H."/>
            <person name="Joo B.M."/>
            <person name="Park S.J."/>
            <person name="Kim M.K."/>
        </authorList>
    </citation>
    <scope>NUCLEOTIDE SEQUENCE [LARGE SCALE GENOMIC DNA]</scope>
    <source>
        <strain evidence="2 3">DG5A</strain>
    </source>
</reference>
<proteinExistence type="predicted"/>
<dbReference type="Proteomes" id="UP000033054">
    <property type="component" value="Chromosome"/>
</dbReference>
<sequence length="59" mass="6796">MKHPFKITRGGQGEPTPPVPTKFAQFDNKRLEGEQYAARFLARRENAIQKERAKLANQQ</sequence>